<dbReference type="AlphaFoldDB" id="A0A1J1J4V8"/>
<protein>
    <submittedName>
        <fullName evidence="1">CLUMA_CG020412, isoform A</fullName>
    </submittedName>
</protein>
<accession>A0A1J1J4V8</accession>
<dbReference type="Proteomes" id="UP000183832">
    <property type="component" value="Unassembled WGS sequence"/>
</dbReference>
<organism evidence="1 2">
    <name type="scientific">Clunio marinus</name>
    <dbReference type="NCBI Taxonomy" id="568069"/>
    <lineage>
        <taxon>Eukaryota</taxon>
        <taxon>Metazoa</taxon>
        <taxon>Ecdysozoa</taxon>
        <taxon>Arthropoda</taxon>
        <taxon>Hexapoda</taxon>
        <taxon>Insecta</taxon>
        <taxon>Pterygota</taxon>
        <taxon>Neoptera</taxon>
        <taxon>Endopterygota</taxon>
        <taxon>Diptera</taxon>
        <taxon>Nematocera</taxon>
        <taxon>Chironomoidea</taxon>
        <taxon>Chironomidae</taxon>
        <taxon>Clunio</taxon>
    </lineage>
</organism>
<reference evidence="1 2" key="1">
    <citation type="submission" date="2015-04" db="EMBL/GenBank/DDBJ databases">
        <authorList>
            <person name="Syromyatnikov M.Y."/>
            <person name="Popov V.N."/>
        </authorList>
    </citation>
    <scope>NUCLEOTIDE SEQUENCE [LARGE SCALE GENOMIC DNA]</scope>
</reference>
<gene>
    <name evidence="1" type="ORF">CLUMA_CG020412</name>
</gene>
<evidence type="ECO:0000313" key="2">
    <source>
        <dbReference type="Proteomes" id="UP000183832"/>
    </source>
</evidence>
<dbReference type="OrthoDB" id="1470711at2759"/>
<keyword evidence="2" id="KW-1185">Reference proteome</keyword>
<dbReference type="EMBL" id="CVRI01000071">
    <property type="protein sequence ID" value="CRL07440.1"/>
    <property type="molecule type" value="Genomic_DNA"/>
</dbReference>
<proteinExistence type="predicted"/>
<evidence type="ECO:0000313" key="1">
    <source>
        <dbReference type="EMBL" id="CRL07440.1"/>
    </source>
</evidence>
<sequence>MMMMMTLEGRSEDHILERALTEKLHKSQDLEVPTKGWNDVIGNHASTMRKFPLETESFTDAFKDQNI</sequence>
<name>A0A1J1J4V8_9DIPT</name>